<dbReference type="SMART" id="SM00119">
    <property type="entry name" value="HECTc"/>
    <property type="match status" value="1"/>
</dbReference>
<gene>
    <name evidence="8" type="ORF">SteCoe_11409</name>
</gene>
<comment type="catalytic activity">
    <reaction evidence="1">
        <text>S-ubiquitinyl-[E2 ubiquitin-conjugating enzyme]-L-cysteine + [acceptor protein]-L-lysine = [E2 ubiquitin-conjugating enzyme]-L-cysteine + N(6)-ubiquitinyl-[acceptor protein]-L-lysine.</text>
        <dbReference type="EC" id="2.3.2.26"/>
    </reaction>
</comment>
<dbReference type="GO" id="GO:0061630">
    <property type="term" value="F:ubiquitin protein ligase activity"/>
    <property type="evidence" value="ECO:0007669"/>
    <property type="project" value="UniProtKB-EC"/>
</dbReference>
<dbReference type="FunFam" id="3.30.2410.10:FF:000003">
    <property type="entry name" value="probable E3 ubiquitin-protein ligase HERC4 isoform X1"/>
    <property type="match status" value="1"/>
</dbReference>
<dbReference type="InterPro" id="IPR042556">
    <property type="entry name" value="AZUL_sf"/>
</dbReference>
<keyword evidence="9" id="KW-1185">Reference proteome</keyword>
<dbReference type="Gene3D" id="3.30.2410.10">
    <property type="entry name" value="Hect, E3 ligase catalytic domain"/>
    <property type="match status" value="1"/>
</dbReference>
<organism evidence="8 9">
    <name type="scientific">Stentor coeruleus</name>
    <dbReference type="NCBI Taxonomy" id="5963"/>
    <lineage>
        <taxon>Eukaryota</taxon>
        <taxon>Sar</taxon>
        <taxon>Alveolata</taxon>
        <taxon>Ciliophora</taxon>
        <taxon>Postciliodesmatophora</taxon>
        <taxon>Heterotrichea</taxon>
        <taxon>Heterotrichida</taxon>
        <taxon>Stentoridae</taxon>
        <taxon>Stentor</taxon>
    </lineage>
</organism>
<evidence type="ECO:0000259" key="7">
    <source>
        <dbReference type="PROSITE" id="PS50237"/>
    </source>
</evidence>
<feature type="domain" description="HECT" evidence="7">
    <location>
        <begin position="365"/>
        <end position="688"/>
    </location>
</feature>
<dbReference type="EC" id="2.3.2.26" evidence="2"/>
<dbReference type="InterPro" id="IPR000569">
    <property type="entry name" value="HECT_dom"/>
</dbReference>
<name>A0A1R2CD60_9CILI</name>
<evidence type="ECO:0000313" key="8">
    <source>
        <dbReference type="EMBL" id="OMJ86941.1"/>
    </source>
</evidence>
<comment type="caution">
    <text evidence="8">The sequence shown here is derived from an EMBL/GenBank/DDBJ whole genome shotgun (WGS) entry which is preliminary data.</text>
</comment>
<dbReference type="PROSITE" id="PS50172">
    <property type="entry name" value="BRCT"/>
    <property type="match status" value="1"/>
</dbReference>
<dbReference type="Gene3D" id="6.10.130.10">
    <property type="entry name" value="Ubiquitin-protein ligase E3A, N-terminal zinc-binding domain (AZUL)"/>
    <property type="match status" value="1"/>
</dbReference>
<dbReference type="PANTHER" id="PTHR45700:SF8">
    <property type="entry name" value="HECT-TYPE E3 UBIQUITIN TRANSFERASE"/>
    <property type="match status" value="1"/>
</dbReference>
<reference evidence="8 9" key="1">
    <citation type="submission" date="2016-11" db="EMBL/GenBank/DDBJ databases">
        <title>The macronuclear genome of Stentor coeruleus: a giant cell with tiny introns.</title>
        <authorList>
            <person name="Slabodnick M."/>
            <person name="Ruby J.G."/>
            <person name="Reiff S.B."/>
            <person name="Swart E.C."/>
            <person name="Gosai S."/>
            <person name="Prabakaran S."/>
            <person name="Witkowska E."/>
            <person name="Larue G.E."/>
            <person name="Fisher S."/>
            <person name="Freeman R.M."/>
            <person name="Gunawardena J."/>
            <person name="Chu W."/>
            <person name="Stover N.A."/>
            <person name="Gregory B.D."/>
            <person name="Nowacki M."/>
            <person name="Derisi J."/>
            <person name="Roy S.W."/>
            <person name="Marshall W.F."/>
            <person name="Sood P."/>
        </authorList>
    </citation>
    <scope>NUCLEOTIDE SEQUENCE [LARGE SCALE GENOMIC DNA]</scope>
    <source>
        <strain evidence="8">WM001</strain>
    </source>
</reference>
<dbReference type="InterPro" id="IPR032353">
    <property type="entry name" value="AZUL"/>
</dbReference>
<evidence type="ECO:0000256" key="4">
    <source>
        <dbReference type="ARBA" id="ARBA00022786"/>
    </source>
</evidence>
<dbReference type="CDD" id="cd00078">
    <property type="entry name" value="HECTc"/>
    <property type="match status" value="1"/>
</dbReference>
<dbReference type="InterPro" id="IPR035983">
    <property type="entry name" value="Hect_E3_ubiquitin_ligase"/>
</dbReference>
<proteinExistence type="predicted"/>
<keyword evidence="3" id="KW-0808">Transferase</keyword>
<dbReference type="OrthoDB" id="409931at2759"/>
<evidence type="ECO:0000256" key="5">
    <source>
        <dbReference type="PROSITE-ProRule" id="PRU00104"/>
    </source>
</evidence>
<dbReference type="PANTHER" id="PTHR45700">
    <property type="entry name" value="UBIQUITIN-PROTEIN LIGASE E3C"/>
    <property type="match status" value="1"/>
</dbReference>
<dbReference type="Gene3D" id="3.30.2160.10">
    <property type="entry name" value="Hect, E3 ligase catalytic domain"/>
    <property type="match status" value="1"/>
</dbReference>
<feature type="domain" description="BRCT" evidence="6">
    <location>
        <begin position="206"/>
        <end position="322"/>
    </location>
</feature>
<keyword evidence="4 5" id="KW-0833">Ubl conjugation pathway</keyword>
<dbReference type="Proteomes" id="UP000187209">
    <property type="component" value="Unassembled WGS sequence"/>
</dbReference>
<dbReference type="GO" id="GO:0000209">
    <property type="term" value="P:protein polyubiquitination"/>
    <property type="evidence" value="ECO:0007669"/>
    <property type="project" value="InterPro"/>
</dbReference>
<dbReference type="PROSITE" id="PS50237">
    <property type="entry name" value="HECT"/>
    <property type="match status" value="1"/>
</dbReference>
<dbReference type="InterPro" id="IPR044611">
    <property type="entry name" value="E3A/B/C-like"/>
</dbReference>
<feature type="active site" description="Glycyl thioester intermediate" evidence="5">
    <location>
        <position position="656"/>
    </location>
</feature>
<evidence type="ECO:0000259" key="6">
    <source>
        <dbReference type="PROSITE" id="PS50172"/>
    </source>
</evidence>
<evidence type="ECO:0000256" key="1">
    <source>
        <dbReference type="ARBA" id="ARBA00000885"/>
    </source>
</evidence>
<dbReference type="Gene3D" id="3.90.1750.10">
    <property type="entry name" value="Hect, E3 ligase catalytic domains"/>
    <property type="match status" value="1"/>
</dbReference>
<dbReference type="SUPFAM" id="SSF56204">
    <property type="entry name" value="Hect, E3 ligase catalytic domain"/>
    <property type="match status" value="1"/>
</dbReference>
<dbReference type="Pfam" id="PF00632">
    <property type="entry name" value="HECT"/>
    <property type="match status" value="1"/>
</dbReference>
<evidence type="ECO:0000256" key="3">
    <source>
        <dbReference type="ARBA" id="ARBA00022679"/>
    </source>
</evidence>
<dbReference type="InterPro" id="IPR001357">
    <property type="entry name" value="BRCT_dom"/>
</dbReference>
<sequence>MIEETKNTYEQLLKKAYIQMTVGCKRRMCLNPYCYSNPSFPNMSDQECKDYVLHLASTVEPQLLAKTSNFIFCTEPSYFKCHNGETSSSNSYSALLANTENLGVLFLYGTLDSQDPKIDWKEFLGFSAEIKGLIKQGALKDDFLVPILNELQISRYGKLYLPRGYLILLCLISELNLSLSTMGALCVSISVNSWMNEQLGLWVDSLPSEIFEKTIRKLQDTLTAKYQSLTTTSNYEEMIPILKTIGIINQSNSRKERVSYRIFYNQVINSTLSIQEEYRKWKIPTSNKRKMTPNQRFSFLDYSWVIDCTNKTKLLQHENYELIEQEFNQFLLISLLSGGFTSPYLNLEINREHMVEDTMQQINNKDINLKKPLRIKFIGEEGVDEGGVKKEFFQLIVKKLFEETTRMFVYIESKRLHWFSTSNDSKHYELLGTLLGLAIYNGVNLDLRFPMALYRKLQNVQTGFDDLKEFDDFTVQSLQKIIEFPGDIQTFCLNFIMDFDAWGQKMQAELIEGGRDLPVTNQNKYDFVKLYTNYILNVGVHDQFEAFKKGFLKICGGGLLKYLRPEELELILCGCPVFDLRDLERVAVYENGFTRESLTVNWLWGILHSLDIEQQKKFLFFVTGSDRAPINGLSSLHFVISRNGPDSDRLMTAHTCYNYLLLPEYNSEDKMRSLLLTAINNSEGFGLR</sequence>
<dbReference type="Pfam" id="PF16558">
    <property type="entry name" value="AZUL"/>
    <property type="match status" value="1"/>
</dbReference>
<protein>
    <recommendedName>
        <fullName evidence="2">HECT-type E3 ubiquitin transferase</fullName>
        <ecNumber evidence="2">2.3.2.26</ecNumber>
    </recommendedName>
</protein>
<dbReference type="AlphaFoldDB" id="A0A1R2CD60"/>
<evidence type="ECO:0000313" key="9">
    <source>
        <dbReference type="Proteomes" id="UP000187209"/>
    </source>
</evidence>
<dbReference type="EMBL" id="MPUH01000190">
    <property type="protein sequence ID" value="OMJ86941.1"/>
    <property type="molecule type" value="Genomic_DNA"/>
</dbReference>
<accession>A0A1R2CD60</accession>
<evidence type="ECO:0000256" key="2">
    <source>
        <dbReference type="ARBA" id="ARBA00012485"/>
    </source>
</evidence>